<name>A0A327ZH87_9ACTN</name>
<sequence>MIAGLFTLLGAILTLTVTVTLDRRKAARDARMAREVRAREAYLRILTWVTHIKDELRRTIDGRREFNHALVDEREQASLGALSQLDTGPQFRELLRQWPVTFRTLLDAYETLHQTERNLRATSSSEYALRDKQAAYLTDMIDELAELITEMEKQARKDTSMS</sequence>
<keyword evidence="2" id="KW-1185">Reference proteome</keyword>
<dbReference type="Proteomes" id="UP000249341">
    <property type="component" value="Unassembled WGS sequence"/>
</dbReference>
<protein>
    <submittedName>
        <fullName evidence="1">Uncharacterized protein</fullName>
    </submittedName>
</protein>
<gene>
    <name evidence="1" type="ORF">B0I29_103554</name>
</gene>
<comment type="caution">
    <text evidence="1">The sequence shown here is derived from an EMBL/GenBank/DDBJ whole genome shotgun (WGS) entry which is preliminary data.</text>
</comment>
<dbReference type="AlphaFoldDB" id="A0A327ZH87"/>
<reference evidence="1 2" key="1">
    <citation type="submission" date="2018-06" db="EMBL/GenBank/DDBJ databases">
        <title>Genomic Encyclopedia of Type Strains, Phase III (KMG-III): the genomes of soil and plant-associated and newly described type strains.</title>
        <authorList>
            <person name="Whitman W."/>
        </authorList>
    </citation>
    <scope>NUCLEOTIDE SEQUENCE [LARGE SCALE GENOMIC DNA]</scope>
    <source>
        <strain evidence="1 2">CGMCC 4.7090</strain>
    </source>
</reference>
<evidence type="ECO:0000313" key="2">
    <source>
        <dbReference type="Proteomes" id="UP000249341"/>
    </source>
</evidence>
<dbReference type="EMBL" id="QLMJ01000003">
    <property type="protein sequence ID" value="RAK40516.1"/>
    <property type="molecule type" value="Genomic_DNA"/>
</dbReference>
<proteinExistence type="predicted"/>
<accession>A0A327ZH87</accession>
<organism evidence="1 2">
    <name type="scientific">Actinoplanes lutulentus</name>
    <dbReference type="NCBI Taxonomy" id="1287878"/>
    <lineage>
        <taxon>Bacteria</taxon>
        <taxon>Bacillati</taxon>
        <taxon>Actinomycetota</taxon>
        <taxon>Actinomycetes</taxon>
        <taxon>Micromonosporales</taxon>
        <taxon>Micromonosporaceae</taxon>
        <taxon>Actinoplanes</taxon>
    </lineage>
</organism>
<evidence type="ECO:0000313" key="1">
    <source>
        <dbReference type="EMBL" id="RAK40516.1"/>
    </source>
</evidence>